<dbReference type="Proteomes" id="UP000256645">
    <property type="component" value="Unassembled WGS sequence"/>
</dbReference>
<dbReference type="InterPro" id="IPR036864">
    <property type="entry name" value="Zn2-C6_fun-type_DNA-bd_sf"/>
</dbReference>
<dbReference type="AlphaFoldDB" id="A0A3D8QTW1"/>
<dbReference type="PROSITE" id="PS50048">
    <property type="entry name" value="ZN2_CY6_FUNGAL_2"/>
    <property type="match status" value="1"/>
</dbReference>
<dbReference type="OrthoDB" id="648861at2759"/>
<dbReference type="GO" id="GO:0000981">
    <property type="term" value="F:DNA-binding transcription factor activity, RNA polymerase II-specific"/>
    <property type="evidence" value="ECO:0007669"/>
    <property type="project" value="InterPro"/>
</dbReference>
<feature type="domain" description="Zn(2)-C6 fungal-type" evidence="4">
    <location>
        <begin position="59"/>
        <end position="89"/>
    </location>
</feature>
<accession>A0A3D8QTW1</accession>
<keyword evidence="6" id="KW-1185">Reference proteome</keyword>
<evidence type="ECO:0000313" key="6">
    <source>
        <dbReference type="Proteomes" id="UP000256645"/>
    </source>
</evidence>
<dbReference type="EMBL" id="PDLM01000012">
    <property type="protein sequence ID" value="RDW65118.1"/>
    <property type="molecule type" value="Genomic_DNA"/>
</dbReference>
<dbReference type="SUPFAM" id="SSF57701">
    <property type="entry name" value="Zn2/Cys6 DNA-binding domain"/>
    <property type="match status" value="1"/>
</dbReference>
<gene>
    <name evidence="5" type="ORF">BP6252_10769</name>
</gene>
<proteinExistence type="predicted"/>
<dbReference type="PANTHER" id="PTHR37534">
    <property type="entry name" value="TRANSCRIPTIONAL ACTIVATOR PROTEIN UGA3"/>
    <property type="match status" value="1"/>
</dbReference>
<dbReference type="InterPro" id="IPR001138">
    <property type="entry name" value="Zn2Cys6_DnaBD"/>
</dbReference>
<evidence type="ECO:0000313" key="5">
    <source>
        <dbReference type="EMBL" id="RDW65118.1"/>
    </source>
</evidence>
<organism evidence="5 6">
    <name type="scientific">Coleophoma cylindrospora</name>
    <dbReference type="NCBI Taxonomy" id="1849047"/>
    <lineage>
        <taxon>Eukaryota</taxon>
        <taxon>Fungi</taxon>
        <taxon>Dikarya</taxon>
        <taxon>Ascomycota</taxon>
        <taxon>Pezizomycotina</taxon>
        <taxon>Leotiomycetes</taxon>
        <taxon>Helotiales</taxon>
        <taxon>Dermateaceae</taxon>
        <taxon>Coleophoma</taxon>
    </lineage>
</organism>
<dbReference type="PANTHER" id="PTHR37534:SF46">
    <property type="entry name" value="ZN(II)2CYS6 TRANSCRIPTION FACTOR (EUROFUNG)"/>
    <property type="match status" value="1"/>
</dbReference>
<feature type="region of interest" description="Disordered" evidence="2">
    <location>
        <begin position="98"/>
        <end position="131"/>
    </location>
</feature>
<evidence type="ECO:0000256" key="2">
    <source>
        <dbReference type="SAM" id="MobiDB-lite"/>
    </source>
</evidence>
<keyword evidence="3" id="KW-1133">Transmembrane helix</keyword>
<dbReference type="Gene3D" id="4.10.240.10">
    <property type="entry name" value="Zn(2)-C6 fungal-type DNA-binding domain"/>
    <property type="match status" value="1"/>
</dbReference>
<comment type="caution">
    <text evidence="5">The sequence shown here is derived from an EMBL/GenBank/DDBJ whole genome shotgun (WGS) entry which is preliminary data.</text>
</comment>
<dbReference type="GO" id="GO:0008270">
    <property type="term" value="F:zinc ion binding"/>
    <property type="evidence" value="ECO:0007669"/>
    <property type="project" value="InterPro"/>
</dbReference>
<protein>
    <recommendedName>
        <fullName evidence="4">Zn(2)-C6 fungal-type domain-containing protein</fullName>
    </recommendedName>
</protein>
<reference evidence="5 6" key="1">
    <citation type="journal article" date="2018" name="IMA Fungus">
        <title>IMA Genome-F 9: Draft genome sequence of Annulohypoxylon stygium, Aspergillus mulundensis, Berkeleyomyces basicola (syn. Thielaviopsis basicola), Ceratocystis smalleyi, two Cercospora beticola strains, Coleophoma cylindrospora, Fusarium fracticaudum, Phialophora cf. hyalina, and Morchella septimelata.</title>
        <authorList>
            <person name="Wingfield B.D."/>
            <person name="Bills G.F."/>
            <person name="Dong Y."/>
            <person name="Huang W."/>
            <person name="Nel W.J."/>
            <person name="Swalarsk-Parry B.S."/>
            <person name="Vaghefi N."/>
            <person name="Wilken P.M."/>
            <person name="An Z."/>
            <person name="de Beer Z.W."/>
            <person name="De Vos L."/>
            <person name="Chen L."/>
            <person name="Duong T.A."/>
            <person name="Gao Y."/>
            <person name="Hammerbacher A."/>
            <person name="Kikkert J.R."/>
            <person name="Li Y."/>
            <person name="Li H."/>
            <person name="Li K."/>
            <person name="Li Q."/>
            <person name="Liu X."/>
            <person name="Ma X."/>
            <person name="Naidoo K."/>
            <person name="Pethybridge S.J."/>
            <person name="Sun J."/>
            <person name="Steenkamp E.T."/>
            <person name="van der Nest M.A."/>
            <person name="van Wyk S."/>
            <person name="Wingfield M.J."/>
            <person name="Xiong C."/>
            <person name="Yue Q."/>
            <person name="Zhang X."/>
        </authorList>
    </citation>
    <scope>NUCLEOTIDE SEQUENCE [LARGE SCALE GENOMIC DNA]</scope>
    <source>
        <strain evidence="5 6">BP6252</strain>
    </source>
</reference>
<feature type="transmembrane region" description="Helical" evidence="3">
    <location>
        <begin position="558"/>
        <end position="577"/>
    </location>
</feature>
<evidence type="ECO:0000256" key="1">
    <source>
        <dbReference type="ARBA" id="ARBA00023242"/>
    </source>
</evidence>
<keyword evidence="1" id="KW-0539">Nucleus</keyword>
<evidence type="ECO:0000256" key="3">
    <source>
        <dbReference type="SAM" id="Phobius"/>
    </source>
</evidence>
<dbReference type="CDD" id="cd00067">
    <property type="entry name" value="GAL4"/>
    <property type="match status" value="1"/>
</dbReference>
<keyword evidence="3" id="KW-0812">Transmembrane</keyword>
<keyword evidence="3" id="KW-0472">Membrane</keyword>
<name>A0A3D8QTW1_9HELO</name>
<sequence length="627" mass="71357">MSAAMGGVYTPRGLSAWPGQAKRLGPPHLWLSICFVSPPTVEMPQQEPARGQNKRSRRGCLCCLQSKVKCDERHPVCSRCDRTKKSCAWPEARPSLRARRRGPGPYKSRTIKTLPPIVPLSQSPESEVGDPGVTTVTLVPSYCPRGLPLRPSEPCDSSTLGNIVDFETLLPIEEDSHCNYFSSYEYHQFLNQTSFIPPSLQVSQIPSSSSLTITKWEWEALQFFERVFATIYSPKPFRWSLCAIISRYGKNHGTIQHLIIAVCLGQLDQTLQNEGLLALGKRHYQAGAQLVLQEMHQQRSDHCKTFVAFWLIQATYNIYWGDKAAINMAKLSQGMAQYTRKNQLLDLFNRSSSVGHSQELSTSTRPERGLLARLMIFTFYEDIDADFCHAGGSFATEVCTNNAIRGVYVAGRNFFSEYFEAEYPQNELIDDIQRSNILDLHFEANMVLSKINLASRENASQESFEEMAQNLEDLKAQHSAIFRSARIEFHEYNKVLSCANNVVAHFFAVETYNLQCLHAHGNHLLYTARLDTAIRNLLQTIGNLCREYPRNMPYRNQWLFFMAGIGTADPIHIAWILSMLKQGRYFKTLQRTMEIQRSTKVQMSINDVRSLFWGLGDEPFEMDRLNS</sequence>
<evidence type="ECO:0000259" key="4">
    <source>
        <dbReference type="PROSITE" id="PS50048"/>
    </source>
</evidence>
<dbReference type="SMART" id="SM00066">
    <property type="entry name" value="GAL4"/>
    <property type="match status" value="1"/>
</dbReference>